<accession>A0A376C0R1</accession>
<evidence type="ECO:0008006" key="3">
    <source>
        <dbReference type="Google" id="ProtNLM"/>
    </source>
</evidence>
<dbReference type="PROSITE" id="PS51257">
    <property type="entry name" value="PROKAR_LIPOPROTEIN"/>
    <property type="match status" value="1"/>
</dbReference>
<evidence type="ECO:0000313" key="1">
    <source>
        <dbReference type="EMBL" id="SSZ46820.1"/>
    </source>
</evidence>
<dbReference type="RefSeq" id="WP_002686829.1">
    <property type="nucleotide sequence ID" value="NZ_JAXFPJ010000018.1"/>
</dbReference>
<name>A0A376C0R1_9FLAO</name>
<dbReference type="Proteomes" id="UP000255515">
    <property type="component" value="Unassembled WGS sequence"/>
</dbReference>
<organism evidence="1 2">
    <name type="scientific">Bergeyella zoohelcum</name>
    <dbReference type="NCBI Taxonomy" id="1015"/>
    <lineage>
        <taxon>Bacteria</taxon>
        <taxon>Pseudomonadati</taxon>
        <taxon>Bacteroidota</taxon>
        <taxon>Flavobacteriia</taxon>
        <taxon>Flavobacteriales</taxon>
        <taxon>Weeksellaceae</taxon>
        <taxon>Bergeyella</taxon>
    </lineage>
</organism>
<dbReference type="EMBL" id="UFTJ01000001">
    <property type="protein sequence ID" value="SSZ46820.1"/>
    <property type="molecule type" value="Genomic_DNA"/>
</dbReference>
<protein>
    <recommendedName>
        <fullName evidence="3">DUF4595 domain-containing protein</fullName>
    </recommendedName>
</protein>
<reference evidence="1 2" key="1">
    <citation type="submission" date="2018-06" db="EMBL/GenBank/DDBJ databases">
        <authorList>
            <consortium name="Pathogen Informatics"/>
            <person name="Doyle S."/>
        </authorList>
    </citation>
    <scope>NUCLEOTIDE SEQUENCE [LARGE SCALE GENOMIC DNA]</scope>
    <source>
        <strain evidence="1 2">NCTC11661</strain>
    </source>
</reference>
<sequence>MTNNIFKSFSILVMVLYSLISCRDTFSETGDLLKDINYNAHTMGDQRYLYQETTSADTIAEYKYAGKQLIQIKGIDRMTYMSYSGDQVNQIRHIYKTDADSTHFTQNLIYNIAGSGKLDKITEQKSFFVFPTTPQGNLLETKYYAEYDITYNGAGKVATILKKEAALLPDPCHPHVQEPIFVYQTYKRIILTYDATNTNVVASKTESGAIDHCSMTLSAPVFERNYEYLEYDGLKSPYKLLPYEYLIFRISQAEDSYEGYIFSPQTPEILKRSGTGIPVPQELATSKRKYDKDNYLTLGWFRVFEYRPL</sequence>
<gene>
    <name evidence="1" type="ORF">NCTC11661_00476</name>
</gene>
<proteinExistence type="predicted"/>
<evidence type="ECO:0000313" key="2">
    <source>
        <dbReference type="Proteomes" id="UP000255515"/>
    </source>
</evidence>
<dbReference type="AlphaFoldDB" id="A0A376C0R1"/>